<dbReference type="PIRSF" id="PIRSF006707">
    <property type="entry name" value="MJ1563"/>
    <property type="match status" value="1"/>
</dbReference>
<feature type="domain" description="HTH marR-type" evidence="6">
    <location>
        <begin position="24"/>
        <end position="83"/>
    </location>
</feature>
<keyword evidence="3 4" id="KW-0804">Transcription</keyword>
<name>A0A482TKK2_9EURY</name>
<dbReference type="InterPro" id="IPR000835">
    <property type="entry name" value="HTH_MarR-typ"/>
</dbReference>
<keyword evidence="2 4" id="KW-0238">DNA-binding</keyword>
<dbReference type="Proteomes" id="UP000294028">
    <property type="component" value="Unassembled WGS sequence"/>
</dbReference>
<keyword evidence="5" id="KW-0175">Coiled coil</keyword>
<dbReference type="InterPro" id="IPR036388">
    <property type="entry name" value="WH-like_DNA-bd_sf"/>
</dbReference>
<gene>
    <name evidence="7" type="ORF">ELS19_00480</name>
</gene>
<dbReference type="PANTHER" id="PTHR38465:SF1">
    <property type="entry name" value="HTH-TYPE TRANSCRIPTIONAL REGULATOR MJ1563-RELATED"/>
    <property type="match status" value="1"/>
</dbReference>
<reference evidence="7 8" key="1">
    <citation type="submission" date="2018-12" db="EMBL/GenBank/DDBJ databases">
        <title>Genome analysis provides insights into bioremediation potentialities of Halogeometricum borinquense strain N11.</title>
        <authorList>
            <person name="Najjari A."/>
            <person name="Youssef N."/>
            <person name="Fhoula I."/>
            <person name="Ben Dhia O."/>
            <person name="Mahjoubi M."/>
            <person name="Ouzari H.I."/>
            <person name="Cherif A."/>
        </authorList>
    </citation>
    <scope>NUCLEOTIDE SEQUENCE [LARGE SCALE GENOMIC DNA]</scope>
    <source>
        <strain evidence="7 8">N11</strain>
    </source>
</reference>
<dbReference type="GO" id="GO:0003700">
    <property type="term" value="F:DNA-binding transcription factor activity"/>
    <property type="evidence" value="ECO:0007669"/>
    <property type="project" value="InterPro"/>
</dbReference>
<evidence type="ECO:0000256" key="2">
    <source>
        <dbReference type="ARBA" id="ARBA00023125"/>
    </source>
</evidence>
<proteinExistence type="inferred from homology"/>
<accession>A0A482TKK2</accession>
<dbReference type="InterPro" id="IPR036390">
    <property type="entry name" value="WH_DNA-bd_sf"/>
</dbReference>
<dbReference type="PANTHER" id="PTHR38465">
    <property type="entry name" value="HTH-TYPE TRANSCRIPTIONAL REGULATOR MJ1563-RELATED"/>
    <property type="match status" value="1"/>
</dbReference>
<sequence length="181" mass="21173">MTEEAYDEARTEIADAMARTAELYGLNRSYGRVYGFLYFAGGPKSLDELAEETGYAKSTVSNAMGTLERYHLVHRRSAPGEGRKVYFEAETDFWTVLTELFEREGRREIRIMRRALENAQETLEEAPETEETKRAEERIEQLQQLYRQSERVLEFFTEVPIDELLAYISEFRNRDTATRDD</sequence>
<evidence type="ECO:0000313" key="8">
    <source>
        <dbReference type="Proteomes" id="UP000294028"/>
    </source>
</evidence>
<dbReference type="Pfam" id="PF12802">
    <property type="entry name" value="MarR_2"/>
    <property type="match status" value="1"/>
</dbReference>
<dbReference type="InterPro" id="IPR026282">
    <property type="entry name" value="MJ1563"/>
</dbReference>
<evidence type="ECO:0000256" key="3">
    <source>
        <dbReference type="ARBA" id="ARBA00023163"/>
    </source>
</evidence>
<dbReference type="SUPFAM" id="SSF46785">
    <property type="entry name" value="Winged helix' DNA-binding domain"/>
    <property type="match status" value="1"/>
</dbReference>
<dbReference type="EMBL" id="RZHH01000001">
    <property type="protein sequence ID" value="RYJ19514.1"/>
    <property type="molecule type" value="Genomic_DNA"/>
</dbReference>
<evidence type="ECO:0000256" key="1">
    <source>
        <dbReference type="ARBA" id="ARBA00023015"/>
    </source>
</evidence>
<dbReference type="InterPro" id="IPR052362">
    <property type="entry name" value="HTH-GbsR_regulator"/>
</dbReference>
<dbReference type="OMA" id="KRIMMEH"/>
<evidence type="ECO:0000256" key="4">
    <source>
        <dbReference type="PIRNR" id="PIRNR006707"/>
    </source>
</evidence>
<evidence type="ECO:0000313" key="7">
    <source>
        <dbReference type="EMBL" id="RYJ19514.1"/>
    </source>
</evidence>
<dbReference type="GeneID" id="9989405"/>
<evidence type="ECO:0000256" key="5">
    <source>
        <dbReference type="SAM" id="Coils"/>
    </source>
</evidence>
<feature type="coiled-coil region" evidence="5">
    <location>
        <begin position="106"/>
        <end position="159"/>
    </location>
</feature>
<dbReference type="AlphaFoldDB" id="A0A482TKK2"/>
<dbReference type="Gene3D" id="1.10.10.10">
    <property type="entry name" value="Winged helix-like DNA-binding domain superfamily/Winged helix DNA-binding domain"/>
    <property type="match status" value="1"/>
</dbReference>
<protein>
    <recommendedName>
        <fullName evidence="4">HTH-type transcriptional regulator</fullName>
    </recommendedName>
</protein>
<comment type="caution">
    <text evidence="7">The sequence shown here is derived from an EMBL/GenBank/DDBJ whole genome shotgun (WGS) entry which is preliminary data.</text>
</comment>
<dbReference type="RefSeq" id="WP_006055719.1">
    <property type="nucleotide sequence ID" value="NZ_RZHH01000001.1"/>
</dbReference>
<keyword evidence="1 4" id="KW-0805">Transcription regulation</keyword>
<comment type="similarity">
    <text evidence="4">Belongs to the GbsR family.</text>
</comment>
<evidence type="ECO:0000259" key="6">
    <source>
        <dbReference type="Pfam" id="PF12802"/>
    </source>
</evidence>
<organism evidence="7 8">
    <name type="scientific">Halogeometricum borinquense</name>
    <dbReference type="NCBI Taxonomy" id="60847"/>
    <lineage>
        <taxon>Archaea</taxon>
        <taxon>Methanobacteriati</taxon>
        <taxon>Methanobacteriota</taxon>
        <taxon>Stenosarchaea group</taxon>
        <taxon>Halobacteria</taxon>
        <taxon>Halobacteriales</taxon>
        <taxon>Haloferacaceae</taxon>
        <taxon>Halogeometricum</taxon>
    </lineage>
</organism>
<dbReference type="GO" id="GO:0003677">
    <property type="term" value="F:DNA binding"/>
    <property type="evidence" value="ECO:0007669"/>
    <property type="project" value="UniProtKB-UniRule"/>
</dbReference>